<dbReference type="STRING" id="1223802.SUTH_03347"/>
<organism evidence="2 3">
    <name type="scientific">Sulfuritalea hydrogenivorans sk43H</name>
    <dbReference type="NCBI Taxonomy" id="1223802"/>
    <lineage>
        <taxon>Bacteria</taxon>
        <taxon>Pseudomonadati</taxon>
        <taxon>Pseudomonadota</taxon>
        <taxon>Betaproteobacteria</taxon>
        <taxon>Nitrosomonadales</taxon>
        <taxon>Sterolibacteriaceae</taxon>
        <taxon>Sulfuritalea</taxon>
    </lineage>
</organism>
<evidence type="ECO:0000313" key="2">
    <source>
        <dbReference type="EMBL" id="BAO31117.1"/>
    </source>
</evidence>
<gene>
    <name evidence="2" type="ORF">SUTH_03347</name>
</gene>
<dbReference type="KEGG" id="shd:SUTH_03347"/>
<sequence length="317" mass="34457">MVVLISGASGFIGRSLVGHLCSLGYSVVALSRKIDNVFPVGVRSIRGDLMEPSSLPPDLFCGVKAVFHCAGEINDPLNMRRLHVDGTARLLDLACREAAGNSSHPIRWVQLSSVGAYGPGGRSGLERVVTESSAENPRGEYEITKTEADRLLLKASKEGKISLTILRPSNVFGPGMPNRSLPNLLKAVRRGLFFYMGSREAISTYVHVDDVARALAACAGSPNAIGKIYNLSNDCPLSELVNAVADSYGRNRPRLVVPESLVRLLTHVFEGRSFWPLTSSRIDALVSRTRYPADLIRRELGFEFSRPVPVSALELLD</sequence>
<dbReference type="InterPro" id="IPR001509">
    <property type="entry name" value="Epimerase_deHydtase"/>
</dbReference>
<keyword evidence="3" id="KW-1185">Reference proteome</keyword>
<dbReference type="OrthoDB" id="9808276at2"/>
<dbReference type="Proteomes" id="UP000031637">
    <property type="component" value="Chromosome"/>
</dbReference>
<protein>
    <submittedName>
        <fullName evidence="2">Nucleoside-diphosphate-sugar epimerase</fullName>
    </submittedName>
</protein>
<dbReference type="SUPFAM" id="SSF51735">
    <property type="entry name" value="NAD(P)-binding Rossmann-fold domains"/>
    <property type="match status" value="1"/>
</dbReference>
<evidence type="ECO:0000259" key="1">
    <source>
        <dbReference type="Pfam" id="PF01370"/>
    </source>
</evidence>
<dbReference type="InterPro" id="IPR050177">
    <property type="entry name" value="Lipid_A_modif_metabolic_enz"/>
</dbReference>
<dbReference type="AlphaFoldDB" id="W0SJ81"/>
<name>W0SJ81_9PROT</name>
<dbReference type="EMBL" id="AP012547">
    <property type="protein sequence ID" value="BAO31117.1"/>
    <property type="molecule type" value="Genomic_DNA"/>
</dbReference>
<dbReference type="HOGENOM" id="CLU_007383_6_1_4"/>
<proteinExistence type="predicted"/>
<accession>W0SJ81</accession>
<feature type="domain" description="NAD-dependent epimerase/dehydratase" evidence="1">
    <location>
        <begin position="3"/>
        <end position="231"/>
    </location>
</feature>
<dbReference type="RefSeq" id="WP_041100853.1">
    <property type="nucleotide sequence ID" value="NZ_AP012547.1"/>
</dbReference>
<dbReference type="Pfam" id="PF01370">
    <property type="entry name" value="Epimerase"/>
    <property type="match status" value="1"/>
</dbReference>
<dbReference type="InterPro" id="IPR036291">
    <property type="entry name" value="NAD(P)-bd_dom_sf"/>
</dbReference>
<dbReference type="Gene3D" id="3.40.50.720">
    <property type="entry name" value="NAD(P)-binding Rossmann-like Domain"/>
    <property type="match status" value="1"/>
</dbReference>
<reference evidence="2 3" key="1">
    <citation type="journal article" date="2014" name="Syst. Appl. Microbiol.">
        <title>Complete genomes of freshwater sulfur oxidizers Sulfuricella denitrificans skB26 and Sulfuritalea hydrogenivorans sk43H: genetic insights into the sulfur oxidation pathway of betaproteobacteria.</title>
        <authorList>
            <person name="Watanabe T."/>
            <person name="Kojima H."/>
            <person name="Fukui M."/>
        </authorList>
    </citation>
    <scope>NUCLEOTIDE SEQUENCE [LARGE SCALE GENOMIC DNA]</scope>
    <source>
        <strain evidence="2">DSM22779</strain>
    </source>
</reference>
<evidence type="ECO:0000313" key="3">
    <source>
        <dbReference type="Proteomes" id="UP000031637"/>
    </source>
</evidence>
<dbReference type="PANTHER" id="PTHR43245">
    <property type="entry name" value="BIFUNCTIONAL POLYMYXIN RESISTANCE PROTEIN ARNA"/>
    <property type="match status" value="1"/>
</dbReference>